<gene>
    <name evidence="1" type="ORF">SAMN04488104_100437</name>
</gene>
<reference evidence="2" key="1">
    <citation type="submission" date="2016-10" db="EMBL/GenBank/DDBJ databases">
        <authorList>
            <person name="Varghese N."/>
            <person name="Submissions S."/>
        </authorList>
    </citation>
    <scope>NUCLEOTIDE SEQUENCE [LARGE SCALE GENOMIC DNA]</scope>
    <source>
        <strain evidence="2">DSM 23095</strain>
    </source>
</reference>
<keyword evidence="2" id="KW-1185">Reference proteome</keyword>
<dbReference type="Proteomes" id="UP000199060">
    <property type="component" value="Unassembled WGS sequence"/>
</dbReference>
<evidence type="ECO:0000313" key="2">
    <source>
        <dbReference type="Proteomes" id="UP000199060"/>
    </source>
</evidence>
<proteinExistence type="predicted"/>
<sequence length="89" mass="10189">MTRLTESVQISRERTSNLGCLKSEVCHLEHLRYDHLQIEIWAKTIEMAFESSHSEVGMGSKGQADIRAIYEIASLIRSMPLFLADFTFI</sequence>
<dbReference type="AlphaFoldDB" id="A0A1G6NRM8"/>
<dbReference type="EMBL" id="FNAC01000004">
    <property type="protein sequence ID" value="SDC70409.1"/>
    <property type="molecule type" value="Genomic_DNA"/>
</dbReference>
<protein>
    <submittedName>
        <fullName evidence="1">Uncharacterized protein</fullName>
    </submittedName>
</protein>
<organism evidence="1 2">
    <name type="scientific">Algoriphagus faecimaris</name>
    <dbReference type="NCBI Taxonomy" id="686796"/>
    <lineage>
        <taxon>Bacteria</taxon>
        <taxon>Pseudomonadati</taxon>
        <taxon>Bacteroidota</taxon>
        <taxon>Cytophagia</taxon>
        <taxon>Cytophagales</taxon>
        <taxon>Cyclobacteriaceae</taxon>
        <taxon>Algoriphagus</taxon>
    </lineage>
</organism>
<evidence type="ECO:0000313" key="1">
    <source>
        <dbReference type="EMBL" id="SDC70409.1"/>
    </source>
</evidence>
<accession>A0A1G6NRM8</accession>
<name>A0A1G6NRM8_9BACT</name>